<proteinExistence type="predicted"/>
<protein>
    <submittedName>
        <fullName evidence="2">Uncharacterized protein</fullName>
    </submittedName>
</protein>
<name>A0A4S8LBS2_DENBC</name>
<evidence type="ECO:0000256" key="1">
    <source>
        <dbReference type="SAM" id="MobiDB-lite"/>
    </source>
</evidence>
<feature type="compositionally biased region" description="Basic and acidic residues" evidence="1">
    <location>
        <begin position="75"/>
        <end position="88"/>
    </location>
</feature>
<sequence length="118" mass="13447">MSASDAVLPEDRVLHSEAKEYLDSLPVDKHCLKLREMKRGSMHDFERSNNILRNKVLLDWIILKPLKEASVAGSKARENKDVGMESERAPSPSPNADQQEVGHCFAWQRTTLASWFKK</sequence>
<keyword evidence="3" id="KW-1185">Reference proteome</keyword>
<evidence type="ECO:0000313" key="3">
    <source>
        <dbReference type="Proteomes" id="UP000297245"/>
    </source>
</evidence>
<organism evidence="2 3">
    <name type="scientific">Dendrothele bispora (strain CBS 962.96)</name>
    <dbReference type="NCBI Taxonomy" id="1314807"/>
    <lineage>
        <taxon>Eukaryota</taxon>
        <taxon>Fungi</taxon>
        <taxon>Dikarya</taxon>
        <taxon>Basidiomycota</taxon>
        <taxon>Agaricomycotina</taxon>
        <taxon>Agaricomycetes</taxon>
        <taxon>Agaricomycetidae</taxon>
        <taxon>Agaricales</taxon>
        <taxon>Agaricales incertae sedis</taxon>
        <taxon>Dendrothele</taxon>
    </lineage>
</organism>
<dbReference type="Proteomes" id="UP000297245">
    <property type="component" value="Unassembled WGS sequence"/>
</dbReference>
<reference evidence="2 3" key="1">
    <citation type="journal article" date="2019" name="Nat. Ecol. Evol.">
        <title>Megaphylogeny resolves global patterns of mushroom evolution.</title>
        <authorList>
            <person name="Varga T."/>
            <person name="Krizsan K."/>
            <person name="Foldi C."/>
            <person name="Dima B."/>
            <person name="Sanchez-Garcia M."/>
            <person name="Sanchez-Ramirez S."/>
            <person name="Szollosi G.J."/>
            <person name="Szarkandi J.G."/>
            <person name="Papp V."/>
            <person name="Albert L."/>
            <person name="Andreopoulos W."/>
            <person name="Angelini C."/>
            <person name="Antonin V."/>
            <person name="Barry K.W."/>
            <person name="Bougher N.L."/>
            <person name="Buchanan P."/>
            <person name="Buyck B."/>
            <person name="Bense V."/>
            <person name="Catcheside P."/>
            <person name="Chovatia M."/>
            <person name="Cooper J."/>
            <person name="Damon W."/>
            <person name="Desjardin D."/>
            <person name="Finy P."/>
            <person name="Geml J."/>
            <person name="Haridas S."/>
            <person name="Hughes K."/>
            <person name="Justo A."/>
            <person name="Karasinski D."/>
            <person name="Kautmanova I."/>
            <person name="Kiss B."/>
            <person name="Kocsube S."/>
            <person name="Kotiranta H."/>
            <person name="LaButti K.M."/>
            <person name="Lechner B.E."/>
            <person name="Liimatainen K."/>
            <person name="Lipzen A."/>
            <person name="Lukacs Z."/>
            <person name="Mihaltcheva S."/>
            <person name="Morgado L.N."/>
            <person name="Niskanen T."/>
            <person name="Noordeloos M.E."/>
            <person name="Ohm R.A."/>
            <person name="Ortiz-Santana B."/>
            <person name="Ovrebo C."/>
            <person name="Racz N."/>
            <person name="Riley R."/>
            <person name="Savchenko A."/>
            <person name="Shiryaev A."/>
            <person name="Soop K."/>
            <person name="Spirin V."/>
            <person name="Szebenyi C."/>
            <person name="Tomsovsky M."/>
            <person name="Tulloss R.E."/>
            <person name="Uehling J."/>
            <person name="Grigoriev I.V."/>
            <person name="Vagvolgyi C."/>
            <person name="Papp T."/>
            <person name="Martin F.M."/>
            <person name="Miettinen O."/>
            <person name="Hibbett D.S."/>
            <person name="Nagy L.G."/>
        </authorList>
    </citation>
    <scope>NUCLEOTIDE SEQUENCE [LARGE SCALE GENOMIC DNA]</scope>
    <source>
        <strain evidence="2 3">CBS 962.96</strain>
    </source>
</reference>
<dbReference type="EMBL" id="ML179531">
    <property type="protein sequence ID" value="THU85768.1"/>
    <property type="molecule type" value="Genomic_DNA"/>
</dbReference>
<evidence type="ECO:0000313" key="2">
    <source>
        <dbReference type="EMBL" id="THU85768.1"/>
    </source>
</evidence>
<dbReference type="AlphaFoldDB" id="A0A4S8LBS2"/>
<accession>A0A4S8LBS2</accession>
<gene>
    <name evidence="2" type="ORF">K435DRAFT_868966</name>
</gene>
<feature type="region of interest" description="Disordered" evidence="1">
    <location>
        <begin position="72"/>
        <end position="100"/>
    </location>
</feature>